<gene>
    <name evidence="8" type="ORF">PCAR00345_LOCUS15099</name>
</gene>
<evidence type="ECO:0000256" key="1">
    <source>
        <dbReference type="ARBA" id="ARBA00004370"/>
    </source>
</evidence>
<evidence type="ECO:0000256" key="5">
    <source>
        <dbReference type="ARBA" id="ARBA00023136"/>
    </source>
</evidence>
<name>A0A7S4BDK1_CHRCT</name>
<dbReference type="InterPro" id="IPR054549">
    <property type="entry name" value="UVB_sens_RUS_dom"/>
</dbReference>
<comment type="subcellular location">
    <subcellularLocation>
        <location evidence="1">Membrane</location>
    </subcellularLocation>
</comment>
<dbReference type="GO" id="GO:0016020">
    <property type="term" value="C:membrane"/>
    <property type="evidence" value="ECO:0007669"/>
    <property type="project" value="UniProtKB-SubCell"/>
</dbReference>
<dbReference type="PANTHER" id="PTHR12770">
    <property type="entry name" value="RUS1 FAMILY PROTEIN C16ORF58"/>
    <property type="match status" value="1"/>
</dbReference>
<dbReference type="EMBL" id="HBIZ01023892">
    <property type="protein sequence ID" value="CAE0762487.1"/>
    <property type="molecule type" value="Transcribed_RNA"/>
</dbReference>
<evidence type="ECO:0000256" key="3">
    <source>
        <dbReference type="ARBA" id="ARBA00022692"/>
    </source>
</evidence>
<keyword evidence="4" id="KW-1133">Transmembrane helix</keyword>
<evidence type="ECO:0000313" key="8">
    <source>
        <dbReference type="EMBL" id="CAE0762487.1"/>
    </source>
</evidence>
<proteinExistence type="inferred from homology"/>
<organism evidence="8">
    <name type="scientific">Chrysotila carterae</name>
    <name type="common">Marine alga</name>
    <name type="synonym">Syracosphaera carterae</name>
    <dbReference type="NCBI Taxonomy" id="13221"/>
    <lineage>
        <taxon>Eukaryota</taxon>
        <taxon>Haptista</taxon>
        <taxon>Haptophyta</taxon>
        <taxon>Prymnesiophyceae</taxon>
        <taxon>Isochrysidales</taxon>
        <taxon>Isochrysidaceae</taxon>
        <taxon>Chrysotila</taxon>
    </lineage>
</organism>
<keyword evidence="5" id="KW-0472">Membrane</keyword>
<dbReference type="AlphaFoldDB" id="A0A7S4BDK1"/>
<evidence type="ECO:0000256" key="6">
    <source>
        <dbReference type="SAM" id="MobiDB-lite"/>
    </source>
</evidence>
<feature type="compositionally biased region" description="Basic and acidic residues" evidence="6">
    <location>
        <begin position="435"/>
        <end position="448"/>
    </location>
</feature>
<feature type="compositionally biased region" description="Basic and acidic residues" evidence="6">
    <location>
        <begin position="390"/>
        <end position="402"/>
    </location>
</feature>
<evidence type="ECO:0000259" key="7">
    <source>
        <dbReference type="Pfam" id="PF04884"/>
    </source>
</evidence>
<feature type="domain" description="Protein root UVB sensitive/RUS" evidence="7">
    <location>
        <begin position="48"/>
        <end position="286"/>
    </location>
</feature>
<keyword evidence="3" id="KW-0812">Transmembrane</keyword>
<sequence length="540" mass="56442">MKRHSAVGDRDGASVLVREVGADGKVYSYVEGGRQLVRSAERRARQPSALSALLRAAFLPVGYPHTVAPEYAAFQWCDTAQAACSYLRNILTTSALLRGAGVGEGAASPMAAAVAWVLRDGLGMAGSLLFSVAVGAGFDDNVKEWRLFADLINDVGLTLDMLAPLAGRGAAFTLVAAAGAACKTTCGMVAGATRASITAHFARASNLSDVSAKENAQETAVTLLGLVVGTLFASQLGEADSLATWLAFAALTALHVYFNWVGVGCLTFSWLNRQRADFVTHGWVVHGRVPSPAEVAGRERLWGPLWIWLAGPSMGAPLRNAGIPDAAHLKKLVGLYSSQRYLLTAREAGRLRRWLLGSRHVSISIVLRDDAGPDDALHALLQAAVLTHGEGGRRDRGQRAGGERGGGAGGGGGEGGGGVSTGSDEQKKGIALPGRDQHEEILGDDSGHYPRYSVDESAGAAETSLAASLHATSCAWPAFRAAMLAAGWNTNALRVSNGCRCAWADLVDLVSDALHSQDTTFSTTGLRGAAPLQPNRNKDA</sequence>
<accession>A0A7S4BDK1</accession>
<evidence type="ECO:0000256" key="4">
    <source>
        <dbReference type="ARBA" id="ARBA00022989"/>
    </source>
</evidence>
<feature type="region of interest" description="Disordered" evidence="6">
    <location>
        <begin position="389"/>
        <end position="453"/>
    </location>
</feature>
<dbReference type="InterPro" id="IPR006968">
    <property type="entry name" value="RUS_fam"/>
</dbReference>
<dbReference type="Pfam" id="PF04884">
    <property type="entry name" value="UVB_sens_prot"/>
    <property type="match status" value="1"/>
</dbReference>
<feature type="compositionally biased region" description="Gly residues" evidence="6">
    <location>
        <begin position="403"/>
        <end position="420"/>
    </location>
</feature>
<dbReference type="PANTHER" id="PTHR12770:SF31">
    <property type="entry name" value="RUS FAMILY MEMBER 1"/>
    <property type="match status" value="1"/>
</dbReference>
<comment type="similarity">
    <text evidence="2">Belongs to the RUS1 family.</text>
</comment>
<evidence type="ECO:0000256" key="2">
    <source>
        <dbReference type="ARBA" id="ARBA00007558"/>
    </source>
</evidence>
<protein>
    <recommendedName>
        <fullName evidence="7">Protein root UVB sensitive/RUS domain-containing protein</fullName>
    </recommendedName>
</protein>
<reference evidence="8" key="1">
    <citation type="submission" date="2021-01" db="EMBL/GenBank/DDBJ databases">
        <authorList>
            <person name="Corre E."/>
            <person name="Pelletier E."/>
            <person name="Niang G."/>
            <person name="Scheremetjew M."/>
            <person name="Finn R."/>
            <person name="Kale V."/>
            <person name="Holt S."/>
            <person name="Cochrane G."/>
            <person name="Meng A."/>
            <person name="Brown T."/>
            <person name="Cohen L."/>
        </authorList>
    </citation>
    <scope>NUCLEOTIDE SEQUENCE</scope>
    <source>
        <strain evidence="8">CCMP645</strain>
    </source>
</reference>